<feature type="transmembrane region" description="Helical" evidence="6">
    <location>
        <begin position="365"/>
        <end position="384"/>
    </location>
</feature>
<dbReference type="STRING" id="1806891.Cs308_0296"/>
<evidence type="ECO:0000256" key="3">
    <source>
        <dbReference type="ARBA" id="ARBA00022692"/>
    </source>
</evidence>
<dbReference type="PROSITE" id="PS50850">
    <property type="entry name" value="MFS"/>
    <property type="match status" value="1"/>
</dbReference>
<dbReference type="KEGG" id="csaz:Cs308_0296"/>
<keyword evidence="9" id="KW-1185">Reference proteome</keyword>
<organism evidence="8 9">
    <name type="scientific">Candidatus Chlamydia sanziniae</name>
    <dbReference type="NCBI Taxonomy" id="1806891"/>
    <lineage>
        <taxon>Bacteria</taxon>
        <taxon>Pseudomonadati</taxon>
        <taxon>Chlamydiota</taxon>
        <taxon>Chlamydiia</taxon>
        <taxon>Chlamydiales</taxon>
        <taxon>Chlamydiaceae</taxon>
        <taxon>Chlamydia/Chlamydophila group</taxon>
        <taxon>Chlamydia</taxon>
    </lineage>
</organism>
<evidence type="ECO:0000313" key="9">
    <source>
        <dbReference type="Proteomes" id="UP000078162"/>
    </source>
</evidence>
<dbReference type="AlphaFoldDB" id="A0A1A9HUT5"/>
<feature type="transmembrane region" description="Helical" evidence="6">
    <location>
        <begin position="298"/>
        <end position="323"/>
    </location>
</feature>
<evidence type="ECO:0000259" key="7">
    <source>
        <dbReference type="PROSITE" id="PS50850"/>
    </source>
</evidence>
<dbReference type="GO" id="GO:0035435">
    <property type="term" value="P:phosphate ion transmembrane transport"/>
    <property type="evidence" value="ECO:0007669"/>
    <property type="project" value="TreeGrafter"/>
</dbReference>
<keyword evidence="4 6" id="KW-1133">Transmembrane helix</keyword>
<dbReference type="NCBIfam" id="TIGR00881">
    <property type="entry name" value="2A0104"/>
    <property type="match status" value="1"/>
</dbReference>
<feature type="transmembrane region" description="Helical" evidence="6">
    <location>
        <begin position="335"/>
        <end position="353"/>
    </location>
</feature>
<dbReference type="InterPro" id="IPR020846">
    <property type="entry name" value="MFS_dom"/>
</dbReference>
<comment type="similarity">
    <text evidence="2">Belongs to the major facilitator superfamily. Organophosphate:Pi antiporter (OPA) (TC 2.A.1.4) family.</text>
</comment>
<feature type="domain" description="Major facilitator superfamily (MFS) profile" evidence="7">
    <location>
        <begin position="34"/>
        <end position="450"/>
    </location>
</feature>
<dbReference type="InterPro" id="IPR051337">
    <property type="entry name" value="OPA_Antiporter"/>
</dbReference>
<dbReference type="OrthoDB" id="9766638at2"/>
<dbReference type="Pfam" id="PF07690">
    <property type="entry name" value="MFS_1"/>
    <property type="match status" value="1"/>
</dbReference>
<feature type="transmembrane region" description="Helical" evidence="6">
    <location>
        <begin position="422"/>
        <end position="443"/>
    </location>
</feature>
<sequence length="457" mass="51865">MNIWTKFFQPPKHIKELEDPALIKKQYKYWRIRIFYSMFVGYIFYYFTRKSFTFAMPTLMTNLGFDKAQLGIIGSTLYITYGISKFVSGVISDQSNPRYFMALGLIITGVTNILFGMSSSIIFFALWWGLNGWFQGWGWPPCARLLTHWYAKSERGTWWSVWSTSHNIGGALIPILTGFVIDYCGWRGAMFIPGILCIGMGLILMNRLRDTPQSLGLPSIEKYKRHFHHHLQQNAHTSNVPAKKEVEQELSTREILFTHVLSNKWLWLLALASFFIYIVRMAVNDWSALFLIETKRYAAVTANFCVSLFEIGGLFGMLLAGWLSDKISKGNRGPMNVVFSLGLLFAIVGMWYGRSHIAWWLDGTLLFIIGFFLFGPQMMIGLAAAELSHKKAAGTASGFTGWFAYFGAAFAGYPLGKIAQDWGWQGFFVALLSCAFIALILFLPTWSATDKNLSNKT</sequence>
<dbReference type="InterPro" id="IPR036259">
    <property type="entry name" value="MFS_trans_sf"/>
</dbReference>
<name>A0A1A9HUT5_9CHLA</name>
<dbReference type="RefSeq" id="WP_066481701.1">
    <property type="nucleotide sequence ID" value="NZ_CP014639.1"/>
</dbReference>
<comment type="subcellular location">
    <subcellularLocation>
        <location evidence="1">Endomembrane system</location>
        <topology evidence="1">Multi-pass membrane protein</topology>
    </subcellularLocation>
</comment>
<feature type="transmembrane region" description="Helical" evidence="6">
    <location>
        <begin position="68"/>
        <end position="87"/>
    </location>
</feature>
<dbReference type="GO" id="GO:0005886">
    <property type="term" value="C:plasma membrane"/>
    <property type="evidence" value="ECO:0007669"/>
    <property type="project" value="TreeGrafter"/>
</dbReference>
<feature type="transmembrane region" description="Helical" evidence="6">
    <location>
        <begin position="99"/>
        <end position="130"/>
    </location>
</feature>
<proteinExistence type="inferred from homology"/>
<feature type="transmembrane region" description="Helical" evidence="6">
    <location>
        <begin position="30"/>
        <end position="48"/>
    </location>
</feature>
<evidence type="ECO:0000256" key="2">
    <source>
        <dbReference type="ARBA" id="ARBA00009598"/>
    </source>
</evidence>
<dbReference type="SUPFAM" id="SSF103473">
    <property type="entry name" value="MFS general substrate transporter"/>
    <property type="match status" value="1"/>
</dbReference>
<feature type="transmembrane region" description="Helical" evidence="6">
    <location>
        <begin position="186"/>
        <end position="205"/>
    </location>
</feature>
<keyword evidence="5 6" id="KW-0472">Membrane</keyword>
<protein>
    <submittedName>
        <fullName evidence="8">Hexose phosphate uptake regulatory protein UhpC</fullName>
    </submittedName>
</protein>
<dbReference type="InterPro" id="IPR000849">
    <property type="entry name" value="Sugar_P_transporter"/>
</dbReference>
<evidence type="ECO:0000256" key="1">
    <source>
        <dbReference type="ARBA" id="ARBA00004127"/>
    </source>
</evidence>
<feature type="transmembrane region" description="Helical" evidence="6">
    <location>
        <begin position="265"/>
        <end position="283"/>
    </location>
</feature>
<dbReference type="PANTHER" id="PTHR43826:SF3">
    <property type="entry name" value="GLUCOSE-6-PHOSPHATE EXCHANGER SLC37A4"/>
    <property type="match status" value="1"/>
</dbReference>
<evidence type="ECO:0000313" key="8">
    <source>
        <dbReference type="EMBL" id="ANH78467.1"/>
    </source>
</evidence>
<evidence type="ECO:0000256" key="5">
    <source>
        <dbReference type="ARBA" id="ARBA00023136"/>
    </source>
</evidence>
<dbReference type="EMBL" id="CP014639">
    <property type="protein sequence ID" value="ANH78467.1"/>
    <property type="molecule type" value="Genomic_DNA"/>
</dbReference>
<dbReference type="PATRIC" id="fig|1806891.3.peg.288"/>
<dbReference type="GO" id="GO:0061513">
    <property type="term" value="F:glucose 6-phosphate:phosphate antiporter activity"/>
    <property type="evidence" value="ECO:0007669"/>
    <property type="project" value="TreeGrafter"/>
</dbReference>
<dbReference type="Proteomes" id="UP000078162">
    <property type="component" value="Chromosome"/>
</dbReference>
<dbReference type="CDD" id="cd17488">
    <property type="entry name" value="MFS_UhpC"/>
    <property type="match status" value="1"/>
</dbReference>
<gene>
    <name evidence="8" type="ORF">Cs308_0296</name>
</gene>
<dbReference type="GO" id="GO:0012505">
    <property type="term" value="C:endomembrane system"/>
    <property type="evidence" value="ECO:0007669"/>
    <property type="project" value="UniProtKB-SubCell"/>
</dbReference>
<dbReference type="PANTHER" id="PTHR43826">
    <property type="entry name" value="GLUCOSE-6-PHOSPHATE EXCHANGER SLC37A4"/>
    <property type="match status" value="1"/>
</dbReference>
<dbReference type="InterPro" id="IPR011701">
    <property type="entry name" value="MFS"/>
</dbReference>
<evidence type="ECO:0000256" key="6">
    <source>
        <dbReference type="SAM" id="Phobius"/>
    </source>
</evidence>
<feature type="transmembrane region" description="Helical" evidence="6">
    <location>
        <begin position="396"/>
        <end position="416"/>
    </location>
</feature>
<accession>A0A1A9HUT5</accession>
<keyword evidence="3 6" id="KW-0812">Transmembrane</keyword>
<reference evidence="8 9" key="1">
    <citation type="submission" date="2016-03" db="EMBL/GenBank/DDBJ databases">
        <title>Culture-independent genomics supports pathogen discovery for uncultivable bacteria within the genus Chlamydia.</title>
        <authorList>
            <person name="Taylor-Brown A."/>
            <person name="Bachmann N.L."/>
            <person name="Borel N."/>
            <person name="Polkinghorne A."/>
        </authorList>
    </citation>
    <scope>NUCLEOTIDE SEQUENCE [LARGE SCALE GENOMIC DNA]</scope>
    <source>
        <strain evidence="8 9">2742-308</strain>
    </source>
</reference>
<evidence type="ECO:0000256" key="4">
    <source>
        <dbReference type="ARBA" id="ARBA00022989"/>
    </source>
</evidence>
<dbReference type="PIRSF" id="PIRSF002808">
    <property type="entry name" value="Hexose_phosphate_transp"/>
    <property type="match status" value="1"/>
</dbReference>
<dbReference type="Gene3D" id="1.20.1250.20">
    <property type="entry name" value="MFS general substrate transporter like domains"/>
    <property type="match status" value="2"/>
</dbReference>
<dbReference type="PROSITE" id="PS00942">
    <property type="entry name" value="GLPT"/>
    <property type="match status" value="1"/>
</dbReference>
<dbReference type="InterPro" id="IPR021159">
    <property type="entry name" value="Sugar-P_transporter_CS"/>
</dbReference>